<dbReference type="EMBL" id="CP029487">
    <property type="protein sequence ID" value="QCT71966.1"/>
    <property type="molecule type" value="Genomic_DNA"/>
</dbReference>
<dbReference type="Proteomes" id="UP000218387">
    <property type="component" value="Chromosome"/>
</dbReference>
<proteinExistence type="predicted"/>
<evidence type="ECO:0000313" key="3">
    <source>
        <dbReference type="Proteomes" id="UP000218387"/>
    </source>
</evidence>
<accession>A0A2A5T8R0</accession>
<keyword evidence="3" id="KW-1185">Reference proteome</keyword>
<dbReference type="RefSeq" id="WP_096920492.1">
    <property type="nucleotide sequence ID" value="NZ_CP029487.1"/>
</dbReference>
<dbReference type="AlphaFoldDB" id="A0A2A5T8R0"/>
<gene>
    <name evidence="2" type="ORF">CPZ25_011725</name>
</gene>
<organism evidence="2 3">
    <name type="scientific">Eubacterium maltosivorans</name>
    <dbReference type="NCBI Taxonomy" id="2041044"/>
    <lineage>
        <taxon>Bacteria</taxon>
        <taxon>Bacillati</taxon>
        <taxon>Bacillota</taxon>
        <taxon>Clostridia</taxon>
        <taxon>Eubacteriales</taxon>
        <taxon>Eubacteriaceae</taxon>
        <taxon>Eubacterium</taxon>
    </lineage>
</organism>
<dbReference type="KEGG" id="emt:CPZ25_011725"/>
<dbReference type="InterPro" id="IPR025874">
    <property type="entry name" value="DZR"/>
</dbReference>
<name>A0A2A5T8R0_EUBML</name>
<evidence type="ECO:0000313" key="2">
    <source>
        <dbReference type="EMBL" id="QCT71966.1"/>
    </source>
</evidence>
<feature type="domain" description="DZANK-type" evidence="1">
    <location>
        <begin position="4"/>
        <end position="67"/>
    </location>
</feature>
<dbReference type="Pfam" id="PF12773">
    <property type="entry name" value="DZR"/>
    <property type="match status" value="1"/>
</dbReference>
<reference evidence="2 3" key="1">
    <citation type="submission" date="2018-05" db="EMBL/GenBank/DDBJ databases">
        <title>Genome comparison of Eubacterium sp.</title>
        <authorList>
            <person name="Feng Y."/>
            <person name="Sanchez-Andrea I."/>
            <person name="Stams A.J.M."/>
            <person name="De Vos W.M."/>
        </authorList>
    </citation>
    <scope>NUCLEOTIDE SEQUENCE [LARGE SCALE GENOMIC DNA]</scope>
    <source>
        <strain evidence="2 3">YI</strain>
    </source>
</reference>
<protein>
    <recommendedName>
        <fullName evidence="1">DZANK-type domain-containing protein</fullName>
    </recommendedName>
</protein>
<sequence length="116" mass="12453">MKFCSFCGQKNDDSAQFCGDCGKPFSTTKLDADLEYKKADLLLKKQKLELEAERQNNMAHCPRCGSTSLVANKKGFGVGKAVIGASLLGSIGLAAGGINSKKVWVTCLNCGKRFKL</sequence>
<evidence type="ECO:0000259" key="1">
    <source>
        <dbReference type="Pfam" id="PF12773"/>
    </source>
</evidence>